<proteinExistence type="predicted"/>
<accession>A0A182NYF9</accession>
<dbReference type="Proteomes" id="UP000075884">
    <property type="component" value="Unassembled WGS sequence"/>
</dbReference>
<organism evidence="1 2">
    <name type="scientific">Anopheles dirus</name>
    <dbReference type="NCBI Taxonomy" id="7168"/>
    <lineage>
        <taxon>Eukaryota</taxon>
        <taxon>Metazoa</taxon>
        <taxon>Ecdysozoa</taxon>
        <taxon>Arthropoda</taxon>
        <taxon>Hexapoda</taxon>
        <taxon>Insecta</taxon>
        <taxon>Pterygota</taxon>
        <taxon>Neoptera</taxon>
        <taxon>Endopterygota</taxon>
        <taxon>Diptera</taxon>
        <taxon>Nematocera</taxon>
        <taxon>Culicoidea</taxon>
        <taxon>Culicidae</taxon>
        <taxon>Anophelinae</taxon>
        <taxon>Anopheles</taxon>
    </lineage>
</organism>
<keyword evidence="2" id="KW-1185">Reference proteome</keyword>
<evidence type="ECO:0000313" key="2">
    <source>
        <dbReference type="Proteomes" id="UP000075884"/>
    </source>
</evidence>
<sequence>MWRTRGRRYSGCICVRAFLRLH</sequence>
<reference evidence="2" key="1">
    <citation type="submission" date="2013-03" db="EMBL/GenBank/DDBJ databases">
        <title>The Genome Sequence of Anopheles dirus WRAIR2.</title>
        <authorList>
            <consortium name="The Broad Institute Genomics Platform"/>
            <person name="Neafsey D.E."/>
            <person name="Walton C."/>
            <person name="Walker B."/>
            <person name="Young S.K."/>
            <person name="Zeng Q."/>
            <person name="Gargeya S."/>
            <person name="Fitzgerald M."/>
            <person name="Haas B."/>
            <person name="Abouelleil A."/>
            <person name="Allen A.W."/>
            <person name="Alvarado L."/>
            <person name="Arachchi H.M."/>
            <person name="Berlin A.M."/>
            <person name="Chapman S.B."/>
            <person name="Gainer-Dewar J."/>
            <person name="Goldberg J."/>
            <person name="Griggs A."/>
            <person name="Gujja S."/>
            <person name="Hansen M."/>
            <person name="Howarth C."/>
            <person name="Imamovic A."/>
            <person name="Ireland A."/>
            <person name="Larimer J."/>
            <person name="McCowan C."/>
            <person name="Murphy C."/>
            <person name="Pearson M."/>
            <person name="Poon T.W."/>
            <person name="Priest M."/>
            <person name="Roberts A."/>
            <person name="Saif S."/>
            <person name="Shea T."/>
            <person name="Sisk P."/>
            <person name="Sykes S."/>
            <person name="Wortman J."/>
            <person name="Nusbaum C."/>
            <person name="Birren B."/>
        </authorList>
    </citation>
    <scope>NUCLEOTIDE SEQUENCE [LARGE SCALE GENOMIC DNA]</scope>
    <source>
        <strain evidence="2">WRAIR2</strain>
    </source>
</reference>
<dbReference type="EnsemblMetazoa" id="ADIR014858-RA">
    <property type="protein sequence ID" value="ADIR014858-PA"/>
    <property type="gene ID" value="ADIR014858"/>
</dbReference>
<protein>
    <submittedName>
        <fullName evidence="1">Uncharacterized protein</fullName>
    </submittedName>
</protein>
<dbReference type="AlphaFoldDB" id="A0A182NYF9"/>
<evidence type="ECO:0000313" key="1">
    <source>
        <dbReference type="EnsemblMetazoa" id="ADIR014858-PA"/>
    </source>
</evidence>
<reference evidence="1" key="2">
    <citation type="submission" date="2020-05" db="UniProtKB">
        <authorList>
            <consortium name="EnsemblMetazoa"/>
        </authorList>
    </citation>
    <scope>IDENTIFICATION</scope>
    <source>
        <strain evidence="1">WRAIR2</strain>
    </source>
</reference>
<name>A0A182NYF9_9DIPT</name>
<dbReference type="VEuPathDB" id="VectorBase:ADIR014858"/>